<accession>A0A2H1G615</accession>
<evidence type="ECO:0008006" key="4">
    <source>
        <dbReference type="Google" id="ProtNLM"/>
    </source>
</evidence>
<protein>
    <recommendedName>
        <fullName evidence="4">Secreted protein</fullName>
    </recommendedName>
</protein>
<reference evidence="3" key="1">
    <citation type="submission" date="2017-05" db="EMBL/GenBank/DDBJ databases">
        <authorList>
            <person name="Song R."/>
            <person name="Chenine A.L."/>
            <person name="Ruprecht R.M."/>
        </authorList>
    </citation>
    <scope>NUCLEOTIDE SEQUENCE [LARGE SCALE GENOMIC DNA]</scope>
</reference>
<evidence type="ECO:0000256" key="1">
    <source>
        <dbReference type="SAM" id="SignalP"/>
    </source>
</evidence>
<feature type="signal peptide" evidence="1">
    <location>
        <begin position="1"/>
        <end position="18"/>
    </location>
</feature>
<name>A0A2H1G615_ZYMTR</name>
<keyword evidence="1" id="KW-0732">Signal</keyword>
<proteinExistence type="predicted"/>
<gene>
    <name evidence="2" type="ORF">ZT1E4_G4376</name>
</gene>
<organism evidence="2 3">
    <name type="scientific">Zymoseptoria tritici ST99CH_1E4</name>
    <dbReference type="NCBI Taxonomy" id="1276532"/>
    <lineage>
        <taxon>Eukaryota</taxon>
        <taxon>Fungi</taxon>
        <taxon>Dikarya</taxon>
        <taxon>Ascomycota</taxon>
        <taxon>Pezizomycotina</taxon>
        <taxon>Dothideomycetes</taxon>
        <taxon>Dothideomycetidae</taxon>
        <taxon>Mycosphaerellales</taxon>
        <taxon>Mycosphaerellaceae</taxon>
        <taxon>Zymoseptoria</taxon>
    </lineage>
</organism>
<evidence type="ECO:0000313" key="2">
    <source>
        <dbReference type="EMBL" id="SMR48984.1"/>
    </source>
</evidence>
<dbReference type="EMBL" id="LT854255">
    <property type="protein sequence ID" value="SMR48984.1"/>
    <property type="molecule type" value="Genomic_DNA"/>
</dbReference>
<evidence type="ECO:0000313" key="3">
    <source>
        <dbReference type="Proteomes" id="UP000245764"/>
    </source>
</evidence>
<feature type="chain" id="PRO_5013668650" description="Secreted protein" evidence="1">
    <location>
        <begin position="19"/>
        <end position="135"/>
    </location>
</feature>
<dbReference type="AlphaFoldDB" id="A0A2H1G615"/>
<dbReference type="Proteomes" id="UP000245764">
    <property type="component" value="Chromosome 3"/>
</dbReference>
<sequence>MQLHPIAIMLTLATSALGYWVSNPISSSRDVSSLLTCCRSVKAETASAKESIMALTLALRAPAAVLASLIPLARPARLCGMGSTGRCAHNEKGSAMARSIFIPPSPESGSRSIWTNQYLSHGDLASSTPHRLSLA</sequence>